<evidence type="ECO:0000256" key="2">
    <source>
        <dbReference type="ARBA" id="ARBA00009415"/>
    </source>
</evidence>
<dbReference type="PANTHER" id="PTHR16011">
    <property type="entry name" value="IFT57/HIPPI"/>
    <property type="match status" value="1"/>
</dbReference>
<evidence type="ECO:0000256" key="1">
    <source>
        <dbReference type="ARBA" id="ARBA00004138"/>
    </source>
</evidence>
<comment type="caution">
    <text evidence="6">The sequence shown here is derived from an EMBL/GenBank/DDBJ whole genome shotgun (WGS) entry which is preliminary data.</text>
</comment>
<dbReference type="InterPro" id="IPR019530">
    <property type="entry name" value="Intra-flagellar_transport_57"/>
</dbReference>
<dbReference type="GO" id="GO:1905515">
    <property type="term" value="P:non-motile cilium assembly"/>
    <property type="evidence" value="ECO:0007669"/>
    <property type="project" value="TreeGrafter"/>
</dbReference>
<sequence>MAFDEDIEVLSLQNDNSKEVDAKASVLMELIVDKLSLLDYENKFCNARKPPWPRLHKFYFSMQCSSQNEQFSYFVNLVSWLLSLLGRKFVGPREQMDLNATCTDIVLHLKDLGFAQPSWGASKLKQGFGDAVCSVLDSLTDLVLEAHNFQFSEPIYNHEIAFDEDIEVLSLQNDNSKEMCFLSDTKQFLNEAKDTANYQEVLEISSSFKEKHDAGMDLYTDSKMKAEHLACQSRVTMGSDGRDWRMHLKEAEQLHHKLSQSFSNCCAELQKVEEDISFCLDKLESKEKFLTKQLDLLLKDYTATKDRLLNVEQRHKQSLENVTILNNKLAHTSDHIKKVKHVLMEKGNKISDVSPLMEMTNSVANLKIEIQEMEVRIGVLEHTLLKMSSILRPTSTVPDRGVIPAVHDYGRPETLGMLSHSSIREARAVTTAHTSATGEYPADHYPVLSAS</sequence>
<dbReference type="GO" id="GO:0005815">
    <property type="term" value="C:microtubule organizing center"/>
    <property type="evidence" value="ECO:0007669"/>
    <property type="project" value="TreeGrafter"/>
</dbReference>
<evidence type="ECO:0000313" key="6">
    <source>
        <dbReference type="EMBL" id="KAH7440567.1"/>
    </source>
</evidence>
<evidence type="ECO:0000256" key="3">
    <source>
        <dbReference type="ARBA" id="ARBA00023069"/>
    </source>
</evidence>
<keyword evidence="3" id="KW-0969">Cilium</keyword>
<keyword evidence="7" id="KW-1185">Reference proteome</keyword>
<dbReference type="OrthoDB" id="423881at2759"/>
<dbReference type="AlphaFoldDB" id="A0A8T2UWM7"/>
<evidence type="ECO:0000256" key="4">
    <source>
        <dbReference type="ARBA" id="ARBA00023273"/>
    </source>
</evidence>
<dbReference type="Proteomes" id="UP000825935">
    <property type="component" value="Chromosome 3"/>
</dbReference>
<evidence type="ECO:0000256" key="5">
    <source>
        <dbReference type="SAM" id="Coils"/>
    </source>
</evidence>
<accession>A0A8T2UWM7</accession>
<name>A0A8T2UWM7_CERRI</name>
<dbReference type="OMA" id="VHAHDQD"/>
<keyword evidence="4" id="KW-0966">Cell projection</keyword>
<dbReference type="Pfam" id="PF10498">
    <property type="entry name" value="IFT57"/>
    <property type="match status" value="1"/>
</dbReference>
<dbReference type="PANTHER" id="PTHR16011:SF0">
    <property type="entry name" value="INTRAFLAGELLAR TRANSPORT PROTEIN 57 HOMOLOG"/>
    <property type="match status" value="1"/>
</dbReference>
<proteinExistence type="inferred from homology"/>
<dbReference type="GO" id="GO:0042073">
    <property type="term" value="P:intraciliary transport"/>
    <property type="evidence" value="ECO:0007669"/>
    <property type="project" value="TreeGrafter"/>
</dbReference>
<evidence type="ECO:0000313" key="7">
    <source>
        <dbReference type="Proteomes" id="UP000825935"/>
    </source>
</evidence>
<comment type="similarity">
    <text evidence="2">Belongs to the IFT57 family.</text>
</comment>
<dbReference type="EMBL" id="CM035408">
    <property type="protein sequence ID" value="KAH7440567.1"/>
    <property type="molecule type" value="Genomic_DNA"/>
</dbReference>
<gene>
    <name evidence="6" type="ORF">KP509_03G000100</name>
</gene>
<feature type="coiled-coil region" evidence="5">
    <location>
        <begin position="356"/>
        <end position="383"/>
    </location>
</feature>
<comment type="subcellular location">
    <subcellularLocation>
        <location evidence="1">Cell projection</location>
        <location evidence="1">Cilium</location>
    </subcellularLocation>
</comment>
<keyword evidence="5" id="KW-0175">Coiled coil</keyword>
<dbReference type="GO" id="GO:0030992">
    <property type="term" value="C:intraciliary transport particle B"/>
    <property type="evidence" value="ECO:0007669"/>
    <property type="project" value="TreeGrafter"/>
</dbReference>
<protein>
    <submittedName>
        <fullName evidence="6">Uncharacterized protein</fullName>
    </submittedName>
</protein>
<dbReference type="GO" id="GO:0005929">
    <property type="term" value="C:cilium"/>
    <property type="evidence" value="ECO:0007669"/>
    <property type="project" value="UniProtKB-SubCell"/>
</dbReference>
<organism evidence="6 7">
    <name type="scientific">Ceratopteris richardii</name>
    <name type="common">Triangle waterfern</name>
    <dbReference type="NCBI Taxonomy" id="49495"/>
    <lineage>
        <taxon>Eukaryota</taxon>
        <taxon>Viridiplantae</taxon>
        <taxon>Streptophyta</taxon>
        <taxon>Embryophyta</taxon>
        <taxon>Tracheophyta</taxon>
        <taxon>Polypodiopsida</taxon>
        <taxon>Polypodiidae</taxon>
        <taxon>Polypodiales</taxon>
        <taxon>Pteridineae</taxon>
        <taxon>Pteridaceae</taxon>
        <taxon>Parkerioideae</taxon>
        <taxon>Ceratopteris</taxon>
    </lineage>
</organism>
<dbReference type="GO" id="GO:0005794">
    <property type="term" value="C:Golgi apparatus"/>
    <property type="evidence" value="ECO:0007669"/>
    <property type="project" value="TreeGrafter"/>
</dbReference>
<reference evidence="6" key="1">
    <citation type="submission" date="2021-08" db="EMBL/GenBank/DDBJ databases">
        <title>WGS assembly of Ceratopteris richardii.</title>
        <authorList>
            <person name="Marchant D.B."/>
            <person name="Chen G."/>
            <person name="Jenkins J."/>
            <person name="Shu S."/>
            <person name="Leebens-Mack J."/>
            <person name="Grimwood J."/>
            <person name="Schmutz J."/>
            <person name="Soltis P."/>
            <person name="Soltis D."/>
            <person name="Chen Z.-H."/>
        </authorList>
    </citation>
    <scope>NUCLEOTIDE SEQUENCE</scope>
    <source>
        <strain evidence="6">Whitten #5841</strain>
        <tissue evidence="6">Leaf</tissue>
    </source>
</reference>